<feature type="domain" description="YqzN/YkzM" evidence="2">
    <location>
        <begin position="91"/>
        <end position="142"/>
    </location>
</feature>
<sequence length="144" mass="15297">MAEDNVKDKATSTESTTGANTSSISGIGSTPVTSVNSAVDDKKDKPISSGANIQTQASTTNVDIKTSTLSSGSTSSSVPISTVEVNTTKPEVKYPIEDLIKNSKALTGHKREVAVGALFDCKEKELTKESFKKLIEDFLKRKVK</sequence>
<dbReference type="EMBL" id="CP000673">
    <property type="protein sequence ID" value="EDK33899.1"/>
    <property type="molecule type" value="Genomic_DNA"/>
</dbReference>
<feature type="compositionally biased region" description="Basic and acidic residues" evidence="1">
    <location>
        <begin position="1"/>
        <end position="11"/>
    </location>
</feature>
<dbReference type="KEGG" id="ckl:CKL_1857"/>
<dbReference type="HOGENOM" id="CLU_1793115_0_0_9"/>
<evidence type="ECO:0000313" key="4">
    <source>
        <dbReference type="EMBL" id="EDK33967.1"/>
    </source>
</evidence>
<proteinExistence type="predicted"/>
<dbReference type="KEGG" id="ckl:CKL_1955"/>
<feature type="compositionally biased region" description="Polar residues" evidence="1">
    <location>
        <begin position="49"/>
        <end position="61"/>
    </location>
</feature>
<dbReference type="EMBL" id="CP000673">
    <property type="protein sequence ID" value="EDK33967.1"/>
    <property type="molecule type" value="Genomic_DNA"/>
</dbReference>
<dbReference type="eggNOG" id="ENOG502ZIQQ">
    <property type="taxonomic scope" value="Bacteria"/>
</dbReference>
<gene>
    <name evidence="3" type="ordered locus">CKL_1857</name>
    <name evidence="4" type="ordered locus">CKL_1955</name>
</gene>
<accession>A5MYM1</accession>
<evidence type="ECO:0000256" key="1">
    <source>
        <dbReference type="SAM" id="MobiDB-lite"/>
    </source>
</evidence>
<feature type="region of interest" description="Disordered" evidence="1">
    <location>
        <begin position="1"/>
        <end position="61"/>
    </location>
</feature>
<keyword evidence="5" id="KW-1185">Reference proteome</keyword>
<dbReference type="Pfam" id="PF26160">
    <property type="entry name" value="YqzN_YkzM"/>
    <property type="match status" value="1"/>
</dbReference>
<dbReference type="InterPro" id="IPR058869">
    <property type="entry name" value="YqzN_YkzM"/>
</dbReference>
<evidence type="ECO:0000313" key="5">
    <source>
        <dbReference type="Proteomes" id="UP000002411"/>
    </source>
</evidence>
<evidence type="ECO:0000313" key="3">
    <source>
        <dbReference type="EMBL" id="EDK33899.1"/>
    </source>
</evidence>
<evidence type="ECO:0000259" key="2">
    <source>
        <dbReference type="Pfam" id="PF26160"/>
    </source>
</evidence>
<name>A5MYM1_CLOK5</name>
<dbReference type="Proteomes" id="UP000002411">
    <property type="component" value="Chromosome"/>
</dbReference>
<dbReference type="RefSeq" id="WP_012102254.1">
    <property type="nucleotide sequence ID" value="NC_009706.1"/>
</dbReference>
<feature type="compositionally biased region" description="Polar residues" evidence="1">
    <location>
        <begin position="12"/>
        <end position="37"/>
    </location>
</feature>
<dbReference type="AlphaFoldDB" id="A5MYM1"/>
<dbReference type="STRING" id="431943.CKL_1857"/>
<reference evidence="4 5" key="1">
    <citation type="journal article" date="2008" name="Proc. Natl. Acad. Sci. U.S.A.">
        <title>The genome of Clostridium kluyveri, a strict anaerobe with unique metabolic features.</title>
        <authorList>
            <person name="Seedorf H."/>
            <person name="Fricke W.F."/>
            <person name="Veith B."/>
            <person name="Brueggemann H."/>
            <person name="Liesegang H."/>
            <person name="Strittmatter A."/>
            <person name="Miethke M."/>
            <person name="Buckel W."/>
            <person name="Hinderberger J."/>
            <person name="Li F."/>
            <person name="Hagemeier C."/>
            <person name="Thauer R.K."/>
            <person name="Gottschalk G."/>
        </authorList>
    </citation>
    <scope>NUCLEOTIDE SEQUENCE [LARGE SCALE GENOMIC DNA]</scope>
    <source>
        <strain evidence="5">ATCC 8527 / DSM 555 / NCIMB 10680</strain>
        <strain evidence="4">DSM 555</strain>
    </source>
</reference>
<organism evidence="4 5">
    <name type="scientific">Clostridium kluyveri (strain ATCC 8527 / DSM 555 / NBRC 12016 / NCIMB 10680 / K1)</name>
    <dbReference type="NCBI Taxonomy" id="431943"/>
    <lineage>
        <taxon>Bacteria</taxon>
        <taxon>Bacillati</taxon>
        <taxon>Bacillota</taxon>
        <taxon>Clostridia</taxon>
        <taxon>Eubacteriales</taxon>
        <taxon>Clostridiaceae</taxon>
        <taxon>Clostridium</taxon>
    </lineage>
</organism>
<protein>
    <recommendedName>
        <fullName evidence="2">YqzN/YkzM domain-containing protein</fullName>
    </recommendedName>
</protein>